<proteinExistence type="predicted"/>
<dbReference type="Pfam" id="PF19775">
    <property type="entry name" value="DUF6261"/>
    <property type="match status" value="1"/>
</dbReference>
<protein>
    <submittedName>
        <fullName evidence="1">DUF6261 family protein</fullName>
    </submittedName>
</protein>
<comment type="caution">
    <text evidence="1">The sequence shown here is derived from an EMBL/GenBank/DDBJ whole genome shotgun (WGS) entry which is preliminary data.</text>
</comment>
<dbReference type="RefSeq" id="WP_263001848.1">
    <property type="nucleotide sequence ID" value="NZ_JAOTEM010000001.1"/>
</dbReference>
<keyword evidence="2" id="KW-1185">Reference proteome</keyword>
<sequence length="245" mass="28180">MKNLISLDHAKLHHAEFGQLIVRFFEDFGISGLDQNADPDFKKLFDVLQAQIPTYNNALNQIRANEESQKIAELDQERDADLQSLRDGLKPYKNAKTQAEKDAYNALKILINEYKGVEDDTYEEETNKLNSLVNRLLSSDYSSHVATLGIVKFINHLADSNTAFNDLFSHRSYEVSQKVSYDVKTLRKNLREDYNTMTNYISTLAHVKEDSYYKDILTIINNGRNYFSNVVVSRRTGNKNNVEKP</sequence>
<evidence type="ECO:0000313" key="1">
    <source>
        <dbReference type="EMBL" id="MCU7616398.1"/>
    </source>
</evidence>
<dbReference type="Proteomes" id="UP001208649">
    <property type="component" value="Unassembled WGS sequence"/>
</dbReference>
<accession>A0ABT2W2F9</accession>
<evidence type="ECO:0000313" key="2">
    <source>
        <dbReference type="Proteomes" id="UP001208649"/>
    </source>
</evidence>
<reference evidence="2" key="1">
    <citation type="submission" date="2023-07" db="EMBL/GenBank/DDBJ databases">
        <title>Chryseobacterium sp. strain PBS4-4 Genome sequencing and assembly.</title>
        <authorList>
            <person name="Jung Y."/>
        </authorList>
    </citation>
    <scope>NUCLEOTIDE SEQUENCE [LARGE SCALE GENOMIC DNA]</scope>
    <source>
        <strain evidence="2">PBS4-4</strain>
    </source>
</reference>
<gene>
    <name evidence="1" type="ORF">NZ698_04250</name>
</gene>
<dbReference type="EMBL" id="JAOTEM010000001">
    <property type="protein sequence ID" value="MCU7616398.1"/>
    <property type="molecule type" value="Genomic_DNA"/>
</dbReference>
<organism evidence="1 2">
    <name type="scientific">Chryseobacterium edaphi</name>
    <dbReference type="NCBI Taxonomy" id="2976532"/>
    <lineage>
        <taxon>Bacteria</taxon>
        <taxon>Pseudomonadati</taxon>
        <taxon>Bacteroidota</taxon>
        <taxon>Flavobacteriia</taxon>
        <taxon>Flavobacteriales</taxon>
        <taxon>Weeksellaceae</taxon>
        <taxon>Chryseobacterium group</taxon>
        <taxon>Chryseobacterium</taxon>
    </lineage>
</organism>
<dbReference type="InterPro" id="IPR046228">
    <property type="entry name" value="DUF6261"/>
</dbReference>
<name>A0ABT2W2F9_9FLAO</name>